<evidence type="ECO:0000313" key="3">
    <source>
        <dbReference type="Proteomes" id="UP000828390"/>
    </source>
</evidence>
<reference evidence="2" key="2">
    <citation type="submission" date="2020-11" db="EMBL/GenBank/DDBJ databases">
        <authorList>
            <person name="McCartney M.A."/>
            <person name="Auch B."/>
            <person name="Kono T."/>
            <person name="Mallez S."/>
            <person name="Becker A."/>
            <person name="Gohl D.M."/>
            <person name="Silverstein K.A.T."/>
            <person name="Koren S."/>
            <person name="Bechman K.B."/>
            <person name="Herman A."/>
            <person name="Abrahante J.E."/>
            <person name="Garbe J."/>
        </authorList>
    </citation>
    <scope>NUCLEOTIDE SEQUENCE</scope>
    <source>
        <strain evidence="2">Duluth1</strain>
        <tissue evidence="2">Whole animal</tissue>
    </source>
</reference>
<protein>
    <submittedName>
        <fullName evidence="2">Uncharacterized protein</fullName>
    </submittedName>
</protein>
<name>A0A9D4J342_DREPO</name>
<accession>A0A9D4J342</accession>
<keyword evidence="1" id="KW-0812">Transmembrane</keyword>
<keyword evidence="1" id="KW-1133">Transmembrane helix</keyword>
<reference evidence="2" key="1">
    <citation type="journal article" date="2019" name="bioRxiv">
        <title>The Genome of the Zebra Mussel, Dreissena polymorpha: A Resource for Invasive Species Research.</title>
        <authorList>
            <person name="McCartney M.A."/>
            <person name="Auch B."/>
            <person name="Kono T."/>
            <person name="Mallez S."/>
            <person name="Zhang Y."/>
            <person name="Obille A."/>
            <person name="Becker A."/>
            <person name="Abrahante J.E."/>
            <person name="Garbe J."/>
            <person name="Badalamenti J.P."/>
            <person name="Herman A."/>
            <person name="Mangelson H."/>
            <person name="Liachko I."/>
            <person name="Sullivan S."/>
            <person name="Sone E.D."/>
            <person name="Koren S."/>
            <person name="Silverstein K.A.T."/>
            <person name="Beckman K.B."/>
            <person name="Gohl D.M."/>
        </authorList>
    </citation>
    <scope>NUCLEOTIDE SEQUENCE</scope>
    <source>
        <strain evidence="2">Duluth1</strain>
        <tissue evidence="2">Whole animal</tissue>
    </source>
</reference>
<evidence type="ECO:0000256" key="1">
    <source>
        <dbReference type="SAM" id="Phobius"/>
    </source>
</evidence>
<comment type="caution">
    <text evidence="2">The sequence shown here is derived from an EMBL/GenBank/DDBJ whole genome shotgun (WGS) entry which is preliminary data.</text>
</comment>
<feature type="transmembrane region" description="Helical" evidence="1">
    <location>
        <begin position="76"/>
        <end position="98"/>
    </location>
</feature>
<evidence type="ECO:0000313" key="2">
    <source>
        <dbReference type="EMBL" id="KAH3794074.1"/>
    </source>
</evidence>
<dbReference type="EMBL" id="JAIWYP010000007">
    <property type="protein sequence ID" value="KAH3794074.1"/>
    <property type="molecule type" value="Genomic_DNA"/>
</dbReference>
<gene>
    <name evidence="2" type="ORF">DPMN_147605</name>
</gene>
<sequence>MTFKTFSISQSLSASLPAVIRDHDGILDDGRSTPPLAGNVSALKSRWEQTVQQHRCVLPLRGSEMDIEKFCVPSKLFVVHSTHFVVLSSKFVFVFVFVVDSSKFVFVFVFVVLLSKLVCVCVFVVHLKKFVFVFVYTQHSECVRPLRGSEMDIEDEFEFVVHSTHFVVHSSKFVFVDHSTKFVVHSTKFVVHSSKCVFVFVVYTT</sequence>
<keyword evidence="1" id="KW-0472">Membrane</keyword>
<keyword evidence="3" id="KW-1185">Reference proteome</keyword>
<proteinExistence type="predicted"/>
<feature type="transmembrane region" description="Helical" evidence="1">
    <location>
        <begin position="104"/>
        <end position="125"/>
    </location>
</feature>
<organism evidence="2 3">
    <name type="scientific">Dreissena polymorpha</name>
    <name type="common">Zebra mussel</name>
    <name type="synonym">Mytilus polymorpha</name>
    <dbReference type="NCBI Taxonomy" id="45954"/>
    <lineage>
        <taxon>Eukaryota</taxon>
        <taxon>Metazoa</taxon>
        <taxon>Spiralia</taxon>
        <taxon>Lophotrochozoa</taxon>
        <taxon>Mollusca</taxon>
        <taxon>Bivalvia</taxon>
        <taxon>Autobranchia</taxon>
        <taxon>Heteroconchia</taxon>
        <taxon>Euheterodonta</taxon>
        <taxon>Imparidentia</taxon>
        <taxon>Neoheterodontei</taxon>
        <taxon>Myida</taxon>
        <taxon>Dreissenoidea</taxon>
        <taxon>Dreissenidae</taxon>
        <taxon>Dreissena</taxon>
    </lineage>
</organism>
<dbReference type="AlphaFoldDB" id="A0A9D4J342"/>
<dbReference type="Proteomes" id="UP000828390">
    <property type="component" value="Unassembled WGS sequence"/>
</dbReference>